<evidence type="ECO:0000256" key="1">
    <source>
        <dbReference type="SAM" id="SignalP"/>
    </source>
</evidence>
<organism evidence="2 3">
    <name type="scientific">Clohesyomyces aquaticus</name>
    <dbReference type="NCBI Taxonomy" id="1231657"/>
    <lineage>
        <taxon>Eukaryota</taxon>
        <taxon>Fungi</taxon>
        <taxon>Dikarya</taxon>
        <taxon>Ascomycota</taxon>
        <taxon>Pezizomycotina</taxon>
        <taxon>Dothideomycetes</taxon>
        <taxon>Pleosporomycetidae</taxon>
        <taxon>Pleosporales</taxon>
        <taxon>Lindgomycetaceae</taxon>
        <taxon>Clohesyomyces</taxon>
    </lineage>
</organism>
<proteinExistence type="predicted"/>
<keyword evidence="3" id="KW-1185">Reference proteome</keyword>
<dbReference type="STRING" id="1231657.A0A1Y1YXX8"/>
<evidence type="ECO:0000313" key="3">
    <source>
        <dbReference type="Proteomes" id="UP000193144"/>
    </source>
</evidence>
<protein>
    <submittedName>
        <fullName evidence="2">Uncharacterized protein</fullName>
    </submittedName>
</protein>
<reference evidence="2 3" key="1">
    <citation type="submission" date="2016-07" db="EMBL/GenBank/DDBJ databases">
        <title>Pervasive Adenine N6-methylation of Active Genes in Fungi.</title>
        <authorList>
            <consortium name="DOE Joint Genome Institute"/>
            <person name="Mondo S.J."/>
            <person name="Dannebaum R.O."/>
            <person name="Kuo R.C."/>
            <person name="Labutti K."/>
            <person name="Haridas S."/>
            <person name="Kuo A."/>
            <person name="Salamov A."/>
            <person name="Ahrendt S.R."/>
            <person name="Lipzen A."/>
            <person name="Sullivan W."/>
            <person name="Andreopoulos W.B."/>
            <person name="Clum A."/>
            <person name="Lindquist E."/>
            <person name="Daum C."/>
            <person name="Ramamoorthy G.K."/>
            <person name="Gryganskyi A."/>
            <person name="Culley D."/>
            <person name="Magnuson J.K."/>
            <person name="James T.Y."/>
            <person name="O'Malley M.A."/>
            <person name="Stajich J.E."/>
            <person name="Spatafora J.W."/>
            <person name="Visel A."/>
            <person name="Grigoriev I.V."/>
        </authorList>
    </citation>
    <scope>NUCLEOTIDE SEQUENCE [LARGE SCALE GENOMIC DNA]</scope>
    <source>
        <strain evidence="2 3">CBS 115471</strain>
    </source>
</reference>
<gene>
    <name evidence="2" type="ORF">BCR34DRAFT_667653</name>
</gene>
<evidence type="ECO:0000313" key="2">
    <source>
        <dbReference type="EMBL" id="ORY02567.1"/>
    </source>
</evidence>
<keyword evidence="1" id="KW-0732">Signal</keyword>
<feature type="signal peptide" evidence="1">
    <location>
        <begin position="1"/>
        <end position="21"/>
    </location>
</feature>
<accession>A0A1Y1YXX8</accession>
<dbReference type="EMBL" id="MCFA01000156">
    <property type="protein sequence ID" value="ORY02567.1"/>
    <property type="molecule type" value="Genomic_DNA"/>
</dbReference>
<comment type="caution">
    <text evidence="2">The sequence shown here is derived from an EMBL/GenBank/DDBJ whole genome shotgun (WGS) entry which is preliminary data.</text>
</comment>
<name>A0A1Y1YXX8_9PLEO</name>
<dbReference type="AlphaFoldDB" id="A0A1Y1YXX8"/>
<feature type="chain" id="PRO_5012508326" evidence="1">
    <location>
        <begin position="22"/>
        <end position="104"/>
    </location>
</feature>
<dbReference type="Proteomes" id="UP000193144">
    <property type="component" value="Unassembled WGS sequence"/>
</dbReference>
<dbReference type="OrthoDB" id="4186099at2759"/>
<sequence length="104" mass="11297">MKLTIASITLGLASLAHLAVASDCTPNIAYCGYNLLAKDPNPYPDYAEQIRVQLMVDWQDEKDPDNINNSLFACGSRKNAAIQWIKKCKSGCVDGGPGQNDYCA</sequence>